<comment type="caution">
    <text evidence="4">The sequence shown here is derived from an EMBL/GenBank/DDBJ whole genome shotgun (WGS) entry which is preliminary data.</text>
</comment>
<protein>
    <submittedName>
        <fullName evidence="4">GNAT family N-acetyltransferase</fullName>
    </submittedName>
</protein>
<evidence type="ECO:0000256" key="3">
    <source>
        <dbReference type="ARBA" id="ARBA00023315"/>
    </source>
</evidence>
<dbReference type="Gene3D" id="3.40.630.30">
    <property type="match status" value="1"/>
</dbReference>
<proteinExistence type="predicted"/>
<accession>A0AAW5ULY0</accession>
<keyword evidence="1" id="KW-1277">Toxin-antitoxin system</keyword>
<dbReference type="SUPFAM" id="SSF55729">
    <property type="entry name" value="Acyl-CoA N-acyltransferases (Nat)"/>
    <property type="match status" value="1"/>
</dbReference>
<evidence type="ECO:0000256" key="2">
    <source>
        <dbReference type="ARBA" id="ARBA00022679"/>
    </source>
</evidence>
<dbReference type="Proteomes" id="UP001209168">
    <property type="component" value="Unassembled WGS sequence"/>
</dbReference>
<dbReference type="PANTHER" id="PTHR36449">
    <property type="entry name" value="ACETYLTRANSFERASE-RELATED"/>
    <property type="match status" value="1"/>
</dbReference>
<keyword evidence="2" id="KW-0808">Transferase</keyword>
<dbReference type="PANTHER" id="PTHR36449:SF1">
    <property type="entry name" value="ACETYLTRANSFERASE"/>
    <property type="match status" value="1"/>
</dbReference>
<organism evidence="4 5">
    <name type="scientific">Segatella copri</name>
    <dbReference type="NCBI Taxonomy" id="165179"/>
    <lineage>
        <taxon>Bacteria</taxon>
        <taxon>Pseudomonadati</taxon>
        <taxon>Bacteroidota</taxon>
        <taxon>Bacteroidia</taxon>
        <taxon>Bacteroidales</taxon>
        <taxon>Prevotellaceae</taxon>
        <taxon>Segatella</taxon>
    </lineage>
</organism>
<dbReference type="AlphaFoldDB" id="A0AAW5ULY0"/>
<keyword evidence="3" id="KW-0012">Acyltransferase</keyword>
<dbReference type="RefSeq" id="WP_228114556.1">
    <property type="nucleotide sequence ID" value="NZ_JAHOEI010000147.1"/>
</dbReference>
<dbReference type="GO" id="GO:0016746">
    <property type="term" value="F:acyltransferase activity"/>
    <property type="evidence" value="ECO:0007669"/>
    <property type="project" value="UniProtKB-KW"/>
</dbReference>
<name>A0AAW5ULY0_9BACT</name>
<evidence type="ECO:0000256" key="1">
    <source>
        <dbReference type="ARBA" id="ARBA00022649"/>
    </source>
</evidence>
<gene>
    <name evidence="4" type="ORF">ONT23_17195</name>
</gene>
<dbReference type="InterPro" id="IPR016181">
    <property type="entry name" value="Acyl_CoA_acyltransferase"/>
</dbReference>
<dbReference type="EMBL" id="JAPDVH010000003">
    <property type="protein sequence ID" value="MCW4157217.1"/>
    <property type="molecule type" value="Genomic_DNA"/>
</dbReference>
<evidence type="ECO:0000313" key="5">
    <source>
        <dbReference type="Proteomes" id="UP001209168"/>
    </source>
</evidence>
<evidence type="ECO:0000313" key="4">
    <source>
        <dbReference type="EMBL" id="MCW4157217.1"/>
    </source>
</evidence>
<reference evidence="4" key="1">
    <citation type="submission" date="2022-11" db="EMBL/GenBank/DDBJ databases">
        <title>Genomic repertoires linked with pathogenic potency of arthritogenic Prevotella copri isolated from the gut of rheumatoid arthritis patients.</title>
        <authorList>
            <person name="Nii T."/>
            <person name="Maeda Y."/>
            <person name="Motooka D."/>
            <person name="Naito M."/>
            <person name="Matsumoto Y."/>
            <person name="Ogawa T."/>
            <person name="Oguro-Igashira E."/>
            <person name="Kishikawa T."/>
            <person name="Yamashita M."/>
            <person name="Koizumi S."/>
            <person name="Kurakawa T."/>
            <person name="Okumura R."/>
            <person name="Kayama H."/>
            <person name="Murakami M."/>
            <person name="Sakaguchi T."/>
            <person name="Das B."/>
            <person name="Nakamura S."/>
            <person name="Okada Y."/>
            <person name="Kumanogoh A."/>
            <person name="Takeda K."/>
        </authorList>
    </citation>
    <scope>NUCLEOTIDE SEQUENCE</scope>
    <source>
        <strain evidence="4">H012_8</strain>
    </source>
</reference>
<sequence>MEEKDLLQNSCGGFPYPVTTQGELESFSCGDKDLDDFFHQDAFLYAEQLLGKTYYFSTTGDDKKIVCAFTLANDSIKAALIPNTSRNRIQRKIPNSKRTRSYPAVLIGRLGVAKEFQGTVLSVGSQVIEYIASWFVHPNNKTGCRFIVVDAYNKENVLHFYEKNGFKFLYSTESLEKEANHIPEDECLESRMMYLDLLGYIR</sequence>